<feature type="region of interest" description="Disordered" evidence="1">
    <location>
        <begin position="43"/>
        <end position="90"/>
    </location>
</feature>
<keyword evidence="3" id="KW-1185">Reference proteome</keyword>
<comment type="caution">
    <text evidence="2">The sequence shown here is derived from an EMBL/GenBank/DDBJ whole genome shotgun (WGS) entry which is preliminary data.</text>
</comment>
<organism evidence="2 3">
    <name type="scientific">Taenia crassiceps</name>
    <dbReference type="NCBI Taxonomy" id="6207"/>
    <lineage>
        <taxon>Eukaryota</taxon>
        <taxon>Metazoa</taxon>
        <taxon>Spiralia</taxon>
        <taxon>Lophotrochozoa</taxon>
        <taxon>Platyhelminthes</taxon>
        <taxon>Cestoda</taxon>
        <taxon>Eucestoda</taxon>
        <taxon>Cyclophyllidea</taxon>
        <taxon>Taeniidae</taxon>
        <taxon>Taenia</taxon>
    </lineage>
</organism>
<evidence type="ECO:0000313" key="2">
    <source>
        <dbReference type="EMBL" id="KAL5110340.1"/>
    </source>
</evidence>
<gene>
    <name evidence="2" type="ORF">TcWFU_005055</name>
</gene>
<accession>A0ABR4QL13</accession>
<sequence length="142" mass="15879">MQARRIIEGTNKESPMPQPTTWKRRCSCATLWHCAHPLAKQLTTPTSESSGLSHDHNGIRVSSLTRRVGHSGSSGGAARTQTVLTSRQRHRLDRRHTCRCTDPRVRVKSASLPLLSLRPHDVLAQSRPHRENFPSLLIKGPL</sequence>
<evidence type="ECO:0000313" key="3">
    <source>
        <dbReference type="Proteomes" id="UP001651158"/>
    </source>
</evidence>
<proteinExistence type="predicted"/>
<protein>
    <submittedName>
        <fullName evidence="2">Uncharacterized protein</fullName>
    </submittedName>
</protein>
<name>A0ABR4QL13_9CEST</name>
<feature type="compositionally biased region" description="Basic and acidic residues" evidence="1">
    <location>
        <begin position="1"/>
        <end position="11"/>
    </location>
</feature>
<dbReference type="Proteomes" id="UP001651158">
    <property type="component" value="Unassembled WGS sequence"/>
</dbReference>
<feature type="region of interest" description="Disordered" evidence="1">
    <location>
        <begin position="1"/>
        <end position="20"/>
    </location>
</feature>
<feature type="compositionally biased region" description="Polar residues" evidence="1">
    <location>
        <begin position="43"/>
        <end position="52"/>
    </location>
</feature>
<evidence type="ECO:0000256" key="1">
    <source>
        <dbReference type="SAM" id="MobiDB-lite"/>
    </source>
</evidence>
<reference evidence="2 3" key="1">
    <citation type="journal article" date="2022" name="Front. Cell. Infect. Microbiol.">
        <title>The Genomes of Two Strains of Taenia crassiceps the Animal Model for the Study of Human Cysticercosis.</title>
        <authorList>
            <person name="Bobes R.J."/>
            <person name="Estrada K."/>
            <person name="Rios-Valencia D.G."/>
            <person name="Calderon-Gallegos A."/>
            <person name="de la Torre P."/>
            <person name="Carrero J.C."/>
            <person name="Sanchez-Flores A."/>
            <person name="Laclette J.P."/>
        </authorList>
    </citation>
    <scope>NUCLEOTIDE SEQUENCE [LARGE SCALE GENOMIC DNA]</scope>
    <source>
        <strain evidence="2">WFUcys</strain>
    </source>
</reference>
<dbReference type="EMBL" id="JAKROA010000002">
    <property type="protein sequence ID" value="KAL5110340.1"/>
    <property type="molecule type" value="Genomic_DNA"/>
</dbReference>